<proteinExistence type="predicted"/>
<dbReference type="GO" id="GO:0005739">
    <property type="term" value="C:mitochondrion"/>
    <property type="evidence" value="ECO:0007669"/>
    <property type="project" value="TreeGrafter"/>
</dbReference>
<organism evidence="1 2">
    <name type="scientific">Rhizoctonia solani</name>
    <dbReference type="NCBI Taxonomy" id="456999"/>
    <lineage>
        <taxon>Eukaryota</taxon>
        <taxon>Fungi</taxon>
        <taxon>Dikarya</taxon>
        <taxon>Basidiomycota</taxon>
        <taxon>Agaricomycotina</taxon>
        <taxon>Agaricomycetes</taxon>
        <taxon>Cantharellales</taxon>
        <taxon>Ceratobasidiaceae</taxon>
        <taxon>Rhizoctonia</taxon>
    </lineage>
</organism>
<reference evidence="1" key="1">
    <citation type="submission" date="2021-01" db="EMBL/GenBank/DDBJ databases">
        <authorList>
            <person name="Kaushik A."/>
        </authorList>
    </citation>
    <scope>NUCLEOTIDE SEQUENCE</scope>
    <source>
        <strain evidence="1">AG2-2IIIB</strain>
    </source>
</reference>
<sequence>MRVESRNFVKRRSGGEKNHDQIKLCLTGRSTMALWFRNAFQLSTTRSLNHLSGRAIFTSARRQDAPDSTETADTRIRDWISKIMSKTHVQDDVIDPYKLHLLDLTLPSFDRTRRLSPKPELNTPIIPGTELTFFPPLVPTEELFADGTDPSYSAPSPFFRRMWAGGEVAFDPHNPLRVGQKLSCETTVEDVQLKGWEKARETGTLDKDTMIFVKQRREVSNEHGFAVVERRTHVYRPELVDLPSAEATGKKQVTLHSDQLPPDEQFTFTPSAHTLFRFSALTFNAHRIHLDPIYSSQQEGHEDRLVHGPMTALLLLRFAHFKMPSENHIAAFKYRATHPLVVDRPLTLNLAWTGERRAAEVWATNQEGIVGMRGSIVFT</sequence>
<name>A0A8H2WU37_9AGAM</name>
<comment type="caution">
    <text evidence="1">The sequence shown here is derived from an EMBL/GenBank/DDBJ whole genome shotgun (WGS) entry which is preliminary data.</text>
</comment>
<dbReference type="PANTHER" id="PTHR28152:SF1">
    <property type="entry name" value="HYDROXYACYL-THIOESTER DEHYDRATASE TYPE 2, MITOCHONDRIAL"/>
    <property type="match status" value="1"/>
</dbReference>
<protein>
    <recommendedName>
        <fullName evidence="3">Hydroxyacyl-thioester dehydratase type 2, mitochondrial</fullName>
    </recommendedName>
</protein>
<dbReference type="EMBL" id="CAJMWT010001503">
    <property type="protein sequence ID" value="CAE6406089.1"/>
    <property type="molecule type" value="Genomic_DNA"/>
</dbReference>
<dbReference type="SUPFAM" id="SSF54637">
    <property type="entry name" value="Thioesterase/thiol ester dehydrase-isomerase"/>
    <property type="match status" value="1"/>
</dbReference>
<dbReference type="PANTHER" id="PTHR28152">
    <property type="entry name" value="HYDROXYACYL-THIOESTER DEHYDRATASE TYPE 2, MITOCHONDRIAL"/>
    <property type="match status" value="1"/>
</dbReference>
<dbReference type="Gene3D" id="3.10.129.10">
    <property type="entry name" value="Hotdog Thioesterase"/>
    <property type="match status" value="2"/>
</dbReference>
<gene>
    <name evidence="1" type="ORF">RDB_LOCUS39753</name>
</gene>
<evidence type="ECO:0008006" key="3">
    <source>
        <dbReference type="Google" id="ProtNLM"/>
    </source>
</evidence>
<evidence type="ECO:0000313" key="1">
    <source>
        <dbReference type="EMBL" id="CAE6406089.1"/>
    </source>
</evidence>
<dbReference type="Proteomes" id="UP000663843">
    <property type="component" value="Unassembled WGS sequence"/>
</dbReference>
<dbReference type="GO" id="GO:0019171">
    <property type="term" value="F:(3R)-hydroxyacyl-[acyl-carrier-protein] dehydratase activity"/>
    <property type="evidence" value="ECO:0007669"/>
    <property type="project" value="TreeGrafter"/>
</dbReference>
<dbReference type="InterPro" id="IPR052741">
    <property type="entry name" value="Mitochondrial_HTD2"/>
</dbReference>
<dbReference type="AlphaFoldDB" id="A0A8H2WU37"/>
<accession>A0A8H2WU37</accession>
<dbReference type="InterPro" id="IPR029069">
    <property type="entry name" value="HotDog_dom_sf"/>
</dbReference>
<evidence type="ECO:0000313" key="2">
    <source>
        <dbReference type="Proteomes" id="UP000663843"/>
    </source>
</evidence>